<name>A0ABP0KTL4_9DINO</name>
<gene>
    <name evidence="2" type="ORF">SCF082_LOCUS19122</name>
</gene>
<feature type="compositionally biased region" description="Acidic residues" evidence="1">
    <location>
        <begin position="625"/>
        <end position="643"/>
    </location>
</feature>
<evidence type="ECO:0000256" key="1">
    <source>
        <dbReference type="SAM" id="MobiDB-lite"/>
    </source>
</evidence>
<dbReference type="Proteomes" id="UP001642464">
    <property type="component" value="Unassembled WGS sequence"/>
</dbReference>
<proteinExistence type="predicted"/>
<reference evidence="2 3" key="1">
    <citation type="submission" date="2024-02" db="EMBL/GenBank/DDBJ databases">
        <authorList>
            <person name="Chen Y."/>
            <person name="Shah S."/>
            <person name="Dougan E. K."/>
            <person name="Thang M."/>
            <person name="Chan C."/>
        </authorList>
    </citation>
    <scope>NUCLEOTIDE SEQUENCE [LARGE SCALE GENOMIC DNA]</scope>
</reference>
<evidence type="ECO:0000313" key="3">
    <source>
        <dbReference type="Proteomes" id="UP001642464"/>
    </source>
</evidence>
<dbReference type="Gene3D" id="3.40.30.10">
    <property type="entry name" value="Glutaredoxin"/>
    <property type="match status" value="1"/>
</dbReference>
<dbReference type="EMBL" id="CAXAMM010013002">
    <property type="protein sequence ID" value="CAK9030221.1"/>
    <property type="molecule type" value="Genomic_DNA"/>
</dbReference>
<sequence length="829" mass="90998">MGGSTSKTMASIDEVINSNDMVVFSSSSCPFCQKALAALKDAGYAPTVVEDFDRSQLAGKCGGSTSVPKAHGGREPRLGGWFGEGERGFGGDGWLKRSADRSAFFAKSDDALMPGWVVRATFLCWSLLERAAGFRSNAEKDCVMKEALRISWRDQATKDTGGEFDFLHSAAWNGVKLATKEYGEGCRVDYSVVCSGTSASLKLQDSCGARTDTRSLWSSRSSELHTGGSSFGSSLAHPFRKANDRVLEVFLPKGTKKHSENSVRMTEDGSSVTFRFVKPPTLKEQLAEVGKMIFFTNVPKLAMCLPQHEDYIFHSNLTGCSYSAQQCAACHNFLEGKLKGLEPCAVAETSQSRARCELLMNEMQEEKADGERIVDTISKSWRSRSDDLTMPLAWQLGCQDLGCCPLDPEAAKVMSDEAKRSLALEKFQDERKSERVGELTGVADAILNDPDARFKLESVLKMKVRHKKDEVQVLNEDLLNDISQIKVPKSNKDCRWNFKKARCEPKPGCDYKYRFGDRSLHKSCRLSAQKQPTSDAECLWNYKKARCHQPLYCARRCKPGKDWTLDQCCKLRTKEVTAAKVKEPKGDFTLTDEEMEEIDSAVDEVLADLVAEEGATEGSESIGLESDESDESSVGLESDESDESSAPPAGEGASAGEGEVEGNCQSPSDRTLMKRPNLSQDLEDASRASLGAAFGFPPVYLKRDKVLKKFVELGMSEMCTWDFVDVPEAVASIGVAERSRHSVLLHWRRPQANGRSIEMLGEEGDKGENTYENIVLLGNKLGNKYYLVLLLAARVPPTRFIGVIELRAPLVALVAGRPPSLVAGGVFGG</sequence>
<dbReference type="PROSITE" id="PS51354">
    <property type="entry name" value="GLUTAREDOXIN_2"/>
    <property type="match status" value="1"/>
</dbReference>
<accession>A0ABP0KTL4</accession>
<evidence type="ECO:0000313" key="2">
    <source>
        <dbReference type="EMBL" id="CAK9030221.1"/>
    </source>
</evidence>
<organism evidence="2 3">
    <name type="scientific">Durusdinium trenchii</name>
    <dbReference type="NCBI Taxonomy" id="1381693"/>
    <lineage>
        <taxon>Eukaryota</taxon>
        <taxon>Sar</taxon>
        <taxon>Alveolata</taxon>
        <taxon>Dinophyceae</taxon>
        <taxon>Suessiales</taxon>
        <taxon>Symbiodiniaceae</taxon>
        <taxon>Durusdinium</taxon>
    </lineage>
</organism>
<protein>
    <submittedName>
        <fullName evidence="2">E3 ubiquitin-protein ligase HERC4</fullName>
    </submittedName>
</protein>
<feature type="region of interest" description="Disordered" evidence="1">
    <location>
        <begin position="614"/>
        <end position="673"/>
    </location>
</feature>
<dbReference type="InterPro" id="IPR011767">
    <property type="entry name" value="GLR_AS"/>
</dbReference>
<keyword evidence="3" id="KW-1185">Reference proteome</keyword>
<dbReference type="InterPro" id="IPR036249">
    <property type="entry name" value="Thioredoxin-like_sf"/>
</dbReference>
<feature type="compositionally biased region" description="Low complexity" evidence="1">
    <location>
        <begin position="644"/>
        <end position="657"/>
    </location>
</feature>
<dbReference type="PROSITE" id="PS00195">
    <property type="entry name" value="GLUTAREDOXIN_1"/>
    <property type="match status" value="1"/>
</dbReference>
<dbReference type="SUPFAM" id="SSF52833">
    <property type="entry name" value="Thioredoxin-like"/>
    <property type="match status" value="1"/>
</dbReference>
<comment type="caution">
    <text evidence="2">The sequence shown here is derived from an EMBL/GenBank/DDBJ whole genome shotgun (WGS) entry which is preliminary data.</text>
</comment>